<dbReference type="SUPFAM" id="SSF88713">
    <property type="entry name" value="Glycoside hydrolase/deacetylase"/>
    <property type="match status" value="1"/>
</dbReference>
<dbReference type="GO" id="GO:0005975">
    <property type="term" value="P:carbohydrate metabolic process"/>
    <property type="evidence" value="ECO:0007669"/>
    <property type="project" value="InterPro"/>
</dbReference>
<dbReference type="Gene3D" id="3.20.20.370">
    <property type="entry name" value="Glycoside hydrolase/deacetylase"/>
    <property type="match status" value="1"/>
</dbReference>
<keyword evidence="2" id="KW-1185">Reference proteome</keyword>
<dbReference type="CDD" id="cd10929">
    <property type="entry name" value="CE4_u5"/>
    <property type="match status" value="1"/>
</dbReference>
<dbReference type="OrthoDB" id="7836272at2"/>
<sequence>MNTGKFVISLDLELNWGVFDVFPLNRYRANLLGAREVVPLLLNKFQQHGIHATWAVVGFLFFSNKKELVEMIPKVQPQYTNSALSSYHHLQHIGENEEVDPFHYGSLLIDQIREFPNQEVATHTFSHYYCLADGQDQDAFRADLTHAITIAKQQNLSTTSIVFPRNQVEPSYLSVCENKDLTAYRGCENNWLYHVNPNGDGKLKRAMRLLDSYINITGHHVYCLEDLQEHRKLVNVPSSRFLRPYSRRLRLFESLRLKRIKSSMTKAAKEGKVYHLWWHPHNFGVHMEENSQMLDLILDHFHQLRSQYGMESLSMRDMSEKVLDK</sequence>
<evidence type="ECO:0000313" key="2">
    <source>
        <dbReference type="Proteomes" id="UP000198618"/>
    </source>
</evidence>
<gene>
    <name evidence="1" type="ORF">SAMN05216389_10383</name>
</gene>
<protein>
    <recommendedName>
        <fullName evidence="3">Polysaccharide deacetylase</fullName>
    </recommendedName>
</protein>
<evidence type="ECO:0000313" key="1">
    <source>
        <dbReference type="EMBL" id="SES89285.1"/>
    </source>
</evidence>
<proteinExistence type="predicted"/>
<accession>A0A1I0A5N6</accession>
<dbReference type="InterPro" id="IPR011330">
    <property type="entry name" value="Glyco_hydro/deAcase_b/a-brl"/>
</dbReference>
<dbReference type="RefSeq" id="WP_090867362.1">
    <property type="nucleotide sequence ID" value="NZ_FOHE01000003.1"/>
</dbReference>
<dbReference type="AlphaFoldDB" id="A0A1I0A5N6"/>
<dbReference type="EMBL" id="FOHE01000003">
    <property type="protein sequence ID" value="SES89285.1"/>
    <property type="molecule type" value="Genomic_DNA"/>
</dbReference>
<dbReference type="STRING" id="930131.SAMN05216389_10383"/>
<dbReference type="Proteomes" id="UP000198618">
    <property type="component" value="Unassembled WGS sequence"/>
</dbReference>
<organism evidence="1 2">
    <name type="scientific">Oceanobacillus limi</name>
    <dbReference type="NCBI Taxonomy" id="930131"/>
    <lineage>
        <taxon>Bacteria</taxon>
        <taxon>Bacillati</taxon>
        <taxon>Bacillota</taxon>
        <taxon>Bacilli</taxon>
        <taxon>Bacillales</taxon>
        <taxon>Bacillaceae</taxon>
        <taxon>Oceanobacillus</taxon>
    </lineage>
</organism>
<reference evidence="1 2" key="1">
    <citation type="submission" date="2016-10" db="EMBL/GenBank/DDBJ databases">
        <authorList>
            <person name="de Groot N.N."/>
        </authorList>
    </citation>
    <scope>NUCLEOTIDE SEQUENCE [LARGE SCALE GENOMIC DNA]</scope>
    <source>
        <strain evidence="1 2">IBRC-M 10780</strain>
    </source>
</reference>
<evidence type="ECO:0008006" key="3">
    <source>
        <dbReference type="Google" id="ProtNLM"/>
    </source>
</evidence>
<name>A0A1I0A5N6_9BACI</name>